<gene>
    <name evidence="2" type="ORF">BXP70_14510</name>
</gene>
<proteinExistence type="predicted"/>
<evidence type="ECO:0000313" key="2">
    <source>
        <dbReference type="EMBL" id="OUJ73295.1"/>
    </source>
</evidence>
<accession>A0A243WD19</accession>
<feature type="signal peptide" evidence="1">
    <location>
        <begin position="1"/>
        <end position="27"/>
    </location>
</feature>
<keyword evidence="3" id="KW-1185">Reference proteome</keyword>
<reference evidence="2 3" key="1">
    <citation type="submission" date="2017-01" db="EMBL/GenBank/DDBJ databases">
        <title>A new Hymenobacter.</title>
        <authorList>
            <person name="Liang Y."/>
            <person name="Feng F."/>
        </authorList>
    </citation>
    <scope>NUCLEOTIDE SEQUENCE [LARGE SCALE GENOMIC DNA]</scope>
    <source>
        <strain evidence="2">MIMBbqt21</strain>
    </source>
</reference>
<evidence type="ECO:0000256" key="1">
    <source>
        <dbReference type="SAM" id="SignalP"/>
    </source>
</evidence>
<sequence>MFAPRLLSQLFLGLGLLLLLATNVVYAQQTTQPVVSDSARTQPAARPDSLRRRFDQERMLNGLKAYTKRKTIAGKAAAALFNFRTRQEDRAGLDVALLDRQFDQHNYKVVRSINITTLDAFGYSIADPNREPRNILEKSGNMLHIKTSRARVRQVLLFRVGDELEPQDLAESERLLRQTSEILDARVFVNEATTTADSVDVQVITKDVFSISGTLQVRDVAAGVIGLRDNNFLGQGHQFRNRYEYGRGKTQSWSYRGSYQVPFRNFIYAQARYRNEDQYRQGGFSVFRDFASVNTKYAGAFSMESYYQGVPFVASPGTTDEQYVFYPLRYNTQDLWVGRAFHLHSYDLGYENPGRMIVSGRLLRTRYTSIADSIKANPDYQYDNALLGLATIGYSVRRYYKDRYLFGFGRTEDIPTGSLVSLTTGYELNARQNRRYVSLRTAYAGYSLRHGYLYISGEFGSYVRTEDNDWQQGLLSNELLYFTRLYHAGNYQWRSFLWVRSLIGFHRRPTDYLILDTRRGVRGFSIDEQLRGQSRFLLNYETTVYTPVSILGFRLAGVAFIDAAWLATTPGRSDPFREKPYTGFGIGFRFRNEYTAIRTIQISLGFYPRGQVSGSSFRLFENTSNYYNFSDFNFAQPGVVRYE</sequence>
<dbReference type="AlphaFoldDB" id="A0A243WD19"/>
<comment type="caution">
    <text evidence="2">The sequence shown here is derived from an EMBL/GenBank/DDBJ whole genome shotgun (WGS) entry which is preliminary data.</text>
</comment>
<feature type="chain" id="PRO_5012647832" description="Bacterial surface antigen (D15) domain-containing protein" evidence="1">
    <location>
        <begin position="28"/>
        <end position="643"/>
    </location>
</feature>
<evidence type="ECO:0000313" key="3">
    <source>
        <dbReference type="Proteomes" id="UP000194873"/>
    </source>
</evidence>
<dbReference type="Proteomes" id="UP000194873">
    <property type="component" value="Unassembled WGS sequence"/>
</dbReference>
<name>A0A243WD19_9BACT</name>
<keyword evidence="1" id="KW-0732">Signal</keyword>
<protein>
    <recommendedName>
        <fullName evidence="4">Bacterial surface antigen (D15) domain-containing protein</fullName>
    </recommendedName>
</protein>
<evidence type="ECO:0008006" key="4">
    <source>
        <dbReference type="Google" id="ProtNLM"/>
    </source>
</evidence>
<dbReference type="EMBL" id="MTSE01000007">
    <property type="protein sequence ID" value="OUJ73295.1"/>
    <property type="molecule type" value="Genomic_DNA"/>
</dbReference>
<organism evidence="2 3">
    <name type="scientific">Hymenobacter crusticola</name>
    <dbReference type="NCBI Taxonomy" id="1770526"/>
    <lineage>
        <taxon>Bacteria</taxon>
        <taxon>Pseudomonadati</taxon>
        <taxon>Bacteroidota</taxon>
        <taxon>Cytophagia</taxon>
        <taxon>Cytophagales</taxon>
        <taxon>Hymenobacteraceae</taxon>
        <taxon>Hymenobacter</taxon>
    </lineage>
</organism>